<proteinExistence type="predicted"/>
<dbReference type="AlphaFoldDB" id="A0A9W8ND99"/>
<dbReference type="EMBL" id="JANPWZ010000968">
    <property type="protein sequence ID" value="KAJ3570109.1"/>
    <property type="molecule type" value="Genomic_DNA"/>
</dbReference>
<dbReference type="Proteomes" id="UP001148614">
    <property type="component" value="Unassembled WGS sequence"/>
</dbReference>
<gene>
    <name evidence="1" type="ORF">NPX13_g5841</name>
</gene>
<organism evidence="1 2">
    <name type="scientific">Xylaria arbuscula</name>
    <dbReference type="NCBI Taxonomy" id="114810"/>
    <lineage>
        <taxon>Eukaryota</taxon>
        <taxon>Fungi</taxon>
        <taxon>Dikarya</taxon>
        <taxon>Ascomycota</taxon>
        <taxon>Pezizomycotina</taxon>
        <taxon>Sordariomycetes</taxon>
        <taxon>Xylariomycetidae</taxon>
        <taxon>Xylariales</taxon>
        <taxon>Xylariaceae</taxon>
        <taxon>Xylaria</taxon>
    </lineage>
</organism>
<name>A0A9W8ND99_9PEZI</name>
<comment type="caution">
    <text evidence="1">The sequence shown here is derived from an EMBL/GenBank/DDBJ whole genome shotgun (WGS) entry which is preliminary data.</text>
</comment>
<evidence type="ECO:0000313" key="1">
    <source>
        <dbReference type="EMBL" id="KAJ3570109.1"/>
    </source>
</evidence>
<accession>A0A9W8ND99</accession>
<evidence type="ECO:0000313" key="2">
    <source>
        <dbReference type="Proteomes" id="UP001148614"/>
    </source>
</evidence>
<reference evidence="1" key="1">
    <citation type="submission" date="2022-07" db="EMBL/GenBank/DDBJ databases">
        <title>Genome Sequence of Xylaria arbuscula.</title>
        <authorList>
            <person name="Buettner E."/>
        </authorList>
    </citation>
    <scope>NUCLEOTIDE SEQUENCE</scope>
    <source>
        <strain evidence="1">VT107</strain>
    </source>
</reference>
<keyword evidence="2" id="KW-1185">Reference proteome</keyword>
<protein>
    <submittedName>
        <fullName evidence="1">Uncharacterized protein</fullName>
    </submittedName>
</protein>
<sequence length="146" mass="15054">MGPASPRRSVSALPSGSVALDAIPDLRGSERGGLLTVAADLGLPTAHASERRPTSPVVGLGWLVLIHGIHSNPHTERVILTSLVPQYSAKALSYSGKGPSSADYQSYARFPRSLSSNGPNSCGEKPAEGCQGRLGARHAEMATGAV</sequence>